<dbReference type="Pfam" id="PF00015">
    <property type="entry name" value="MCPsignal"/>
    <property type="match status" value="1"/>
</dbReference>
<dbReference type="GO" id="GO:0016020">
    <property type="term" value="C:membrane"/>
    <property type="evidence" value="ECO:0007669"/>
    <property type="project" value="UniProtKB-SubCell"/>
</dbReference>
<comment type="similarity">
    <text evidence="3">Belongs to the methyl-accepting chemotaxis (MCP) protein family.</text>
</comment>
<evidence type="ECO:0000256" key="1">
    <source>
        <dbReference type="ARBA" id="ARBA00004370"/>
    </source>
</evidence>
<dbReference type="CDD" id="cd06225">
    <property type="entry name" value="HAMP"/>
    <property type="match status" value="1"/>
</dbReference>
<sequence>MKLTVKQKITLSFSSVIAIMVTIAVLLWLQLTEAHSLEDEVRNDDVPGLTLYLILIDEAGDVFRDALKMVNQFDNAEADFRSNVTGFAQALSDLKVIESNSQSNRNNMQAIDNHMEQFVAGVDREIVPHLGSDTAVLVKKLAQLEKNHLEPLEELLDKLTLEEKHEAETSLQALANSFTSMENQVITLTIIGTLVSLVVAYLLSKSLITRISNLEQTAQQIAHGDLTSTPIEDNAGDELSNLAVSVNQMQSSLQDLVGSISSVGHQVQQVTRDLAQNGDEIVEGATEQANKANLIATASEELSLTIAEVAQQSVTTSDLASDSGTAAKNGRDIIVEMVESIGQVSTQMEQMSGQMNTLGERSDEIGSVIKVIEDIAEQTNLLALNAAIEAARAGELGRGFAVVADEVRALAERTTQATNEVGGIIQAIQTGTREAVNVTTESRQLVEIGVSQSAGAGSALEQIVTSAHEVQEMIHSIATATEEQTAVTREIATDITVINDISEQSLQLASRSANHIQELEGKVQELETLLAKFKV</sequence>
<dbReference type="RefSeq" id="WP_119909055.1">
    <property type="nucleotide sequence ID" value="NZ_QZCH01000001.1"/>
</dbReference>
<evidence type="ECO:0000313" key="9">
    <source>
        <dbReference type="Proteomes" id="UP000283255"/>
    </source>
</evidence>
<keyword evidence="5" id="KW-1133">Transmembrane helix</keyword>
<dbReference type="EMBL" id="QZCH01000001">
    <property type="protein sequence ID" value="RJG51531.1"/>
    <property type="molecule type" value="Genomic_DNA"/>
</dbReference>
<comment type="caution">
    <text evidence="8">The sequence shown here is derived from an EMBL/GenBank/DDBJ whole genome shotgun (WGS) entry which is preliminary data.</text>
</comment>
<evidence type="ECO:0000256" key="2">
    <source>
        <dbReference type="ARBA" id="ARBA00023224"/>
    </source>
</evidence>
<dbReference type="GO" id="GO:0007165">
    <property type="term" value="P:signal transduction"/>
    <property type="evidence" value="ECO:0007669"/>
    <property type="project" value="UniProtKB-KW"/>
</dbReference>
<dbReference type="SUPFAM" id="SSF58104">
    <property type="entry name" value="Methyl-accepting chemotaxis protein (MCP) signaling domain"/>
    <property type="match status" value="1"/>
</dbReference>
<reference evidence="8 9" key="1">
    <citation type="submission" date="2018-09" db="EMBL/GenBank/DDBJ databases">
        <authorList>
            <person name="Wang F."/>
        </authorList>
    </citation>
    <scope>NUCLEOTIDE SEQUENCE [LARGE SCALE GENOMIC DNA]</scope>
    <source>
        <strain evidence="8 9">PLHSC7-2</strain>
    </source>
</reference>
<dbReference type="SMART" id="SM00304">
    <property type="entry name" value="HAMP"/>
    <property type="match status" value="1"/>
</dbReference>
<dbReference type="FunFam" id="1.10.287.950:FF:000001">
    <property type="entry name" value="Methyl-accepting chemotaxis sensory transducer"/>
    <property type="match status" value="1"/>
</dbReference>
<evidence type="ECO:0000256" key="4">
    <source>
        <dbReference type="PROSITE-ProRule" id="PRU00284"/>
    </source>
</evidence>
<dbReference type="PROSITE" id="PS50885">
    <property type="entry name" value="HAMP"/>
    <property type="match status" value="1"/>
</dbReference>
<dbReference type="PROSITE" id="PS50111">
    <property type="entry name" value="CHEMOTAXIS_TRANSDUC_2"/>
    <property type="match status" value="1"/>
</dbReference>
<feature type="transmembrane region" description="Helical" evidence="5">
    <location>
        <begin position="9"/>
        <end position="29"/>
    </location>
</feature>
<evidence type="ECO:0000313" key="8">
    <source>
        <dbReference type="EMBL" id="RJG51531.1"/>
    </source>
</evidence>
<dbReference type="SMART" id="SM00283">
    <property type="entry name" value="MA"/>
    <property type="match status" value="1"/>
</dbReference>
<proteinExistence type="inferred from homology"/>
<dbReference type="OrthoDB" id="5731264at2"/>
<dbReference type="PANTHER" id="PTHR32089:SF112">
    <property type="entry name" value="LYSOZYME-LIKE PROTEIN-RELATED"/>
    <property type="match status" value="1"/>
</dbReference>
<keyword evidence="5" id="KW-0812">Transmembrane</keyword>
<dbReference type="PANTHER" id="PTHR32089">
    <property type="entry name" value="METHYL-ACCEPTING CHEMOTAXIS PROTEIN MCPB"/>
    <property type="match status" value="1"/>
</dbReference>
<comment type="subcellular location">
    <subcellularLocation>
        <location evidence="1">Membrane</location>
    </subcellularLocation>
</comment>
<dbReference type="Pfam" id="PF00672">
    <property type="entry name" value="HAMP"/>
    <property type="match status" value="1"/>
</dbReference>
<gene>
    <name evidence="8" type="ORF">D1Z90_02020</name>
</gene>
<evidence type="ECO:0000259" key="6">
    <source>
        <dbReference type="PROSITE" id="PS50111"/>
    </source>
</evidence>
<dbReference type="Gene3D" id="1.10.287.950">
    <property type="entry name" value="Methyl-accepting chemotaxis protein"/>
    <property type="match status" value="1"/>
</dbReference>
<dbReference type="GO" id="GO:0006935">
    <property type="term" value="P:chemotaxis"/>
    <property type="evidence" value="ECO:0007669"/>
    <property type="project" value="UniProtKB-ARBA"/>
</dbReference>
<dbReference type="Proteomes" id="UP000283255">
    <property type="component" value="Unassembled WGS sequence"/>
</dbReference>
<feature type="domain" description="HAMP" evidence="7">
    <location>
        <begin position="205"/>
        <end position="258"/>
    </location>
</feature>
<organism evidence="8 9">
    <name type="scientific">Motilimonas pumila</name>
    <dbReference type="NCBI Taxonomy" id="2303987"/>
    <lineage>
        <taxon>Bacteria</taxon>
        <taxon>Pseudomonadati</taxon>
        <taxon>Pseudomonadota</taxon>
        <taxon>Gammaproteobacteria</taxon>
        <taxon>Alteromonadales</taxon>
        <taxon>Alteromonadales genera incertae sedis</taxon>
        <taxon>Motilimonas</taxon>
    </lineage>
</organism>
<reference evidence="8 9" key="2">
    <citation type="submission" date="2019-01" db="EMBL/GenBank/DDBJ databases">
        <title>Motilimonas pumilus sp. nov., isolated from the gut of sea cucumber (Apostichopus japonicus).</title>
        <authorList>
            <person name="Wang F.-Q."/>
            <person name="Ren L.-H."/>
            <person name="Lin Y.-W."/>
            <person name="Sun G.-H."/>
            <person name="Du Z.-J."/>
            <person name="Zhao J.-X."/>
            <person name="Liu X.-J."/>
            <person name="Liu L.-J."/>
        </authorList>
    </citation>
    <scope>NUCLEOTIDE SEQUENCE [LARGE SCALE GENOMIC DNA]</scope>
    <source>
        <strain evidence="8 9">PLHSC7-2</strain>
    </source>
</reference>
<accession>A0A418YKM4</accession>
<feature type="domain" description="Methyl-accepting transducer" evidence="6">
    <location>
        <begin position="263"/>
        <end position="499"/>
    </location>
</feature>
<dbReference type="AlphaFoldDB" id="A0A418YKM4"/>
<name>A0A418YKM4_9GAMM</name>
<keyword evidence="2 4" id="KW-0807">Transducer</keyword>
<dbReference type="InterPro" id="IPR004089">
    <property type="entry name" value="MCPsignal_dom"/>
</dbReference>
<evidence type="ECO:0000256" key="5">
    <source>
        <dbReference type="SAM" id="Phobius"/>
    </source>
</evidence>
<dbReference type="Gene3D" id="6.10.340.10">
    <property type="match status" value="1"/>
</dbReference>
<keyword evidence="5" id="KW-0472">Membrane</keyword>
<evidence type="ECO:0000256" key="3">
    <source>
        <dbReference type="ARBA" id="ARBA00029447"/>
    </source>
</evidence>
<evidence type="ECO:0000259" key="7">
    <source>
        <dbReference type="PROSITE" id="PS50885"/>
    </source>
</evidence>
<dbReference type="InterPro" id="IPR003660">
    <property type="entry name" value="HAMP_dom"/>
</dbReference>
<protein>
    <submittedName>
        <fullName evidence="8">Methyl-accepting chemotaxis protein</fullName>
    </submittedName>
</protein>
<dbReference type="CDD" id="cd11386">
    <property type="entry name" value="MCP_signal"/>
    <property type="match status" value="1"/>
</dbReference>
<keyword evidence="9" id="KW-1185">Reference proteome</keyword>